<dbReference type="GO" id="GO:0005829">
    <property type="term" value="C:cytosol"/>
    <property type="evidence" value="ECO:0007669"/>
    <property type="project" value="TreeGrafter"/>
</dbReference>
<dbReference type="GO" id="GO:0019284">
    <property type="term" value="P:L-methionine salvage from S-adenosylmethionine"/>
    <property type="evidence" value="ECO:0007669"/>
    <property type="project" value="TreeGrafter"/>
</dbReference>
<dbReference type="Proteomes" id="UP000186074">
    <property type="component" value="Chromosome"/>
</dbReference>
<gene>
    <name evidence="1" type="ORF">LPB137_05230</name>
</gene>
<dbReference type="KEGG" id="alp:LPB137_05230"/>
<dbReference type="PANTHER" id="PTHR46832">
    <property type="entry name" value="5'-METHYLTHIOADENOSINE/S-ADENOSYLHOMOCYSTEINE NUCLEOSIDASE"/>
    <property type="match status" value="1"/>
</dbReference>
<dbReference type="AlphaFoldDB" id="A0A1P8KL50"/>
<dbReference type="RefSeq" id="WP_076085343.1">
    <property type="nucleotide sequence ID" value="NZ_CP019070.1"/>
</dbReference>
<dbReference type="OrthoDB" id="8456624at2"/>
<evidence type="ECO:0000313" key="1">
    <source>
        <dbReference type="EMBL" id="APW65292.1"/>
    </source>
</evidence>
<dbReference type="PANTHER" id="PTHR46832:SF1">
    <property type="entry name" value="5'-METHYLTHIOADENOSINE_S-ADENOSYLHOMOCYSTEINE NUCLEOSIDASE"/>
    <property type="match status" value="1"/>
</dbReference>
<dbReference type="GO" id="GO:0009116">
    <property type="term" value="P:nucleoside metabolic process"/>
    <property type="evidence" value="ECO:0007669"/>
    <property type="project" value="InterPro"/>
</dbReference>
<dbReference type="InterPro" id="IPR035994">
    <property type="entry name" value="Nucleoside_phosphorylase_sf"/>
</dbReference>
<dbReference type="STRING" id="1850254.LPB137_05230"/>
<sequence>MDIFLPPFCDILNNNHILLASSNSKEKKAINDKLINKREFILNDTQNQKCYIGMLENTFIIHLTGSSGISATDSISRLIIEYISNDKLPIPAFAIIAGFCWGNPNNTKKGDILICNEIYSLNYRKVNAQGNNYKKLVFKSKFQIEEDIVCSLNNQIKTGKMVSTEKLFSSTGKRDEIIKKYPDIVGGEMEGFGCIPNFQKNSIPWLILKAVSDFGDNDYNMNIQAEMAQNAVNQITSIIQIIKDDNQIKLNLDNDFVNILTGDVLEVTIDNILGDDLNDYLNDIIGPIIEQKLEIYYVEKDENNTFIRLFCDLILEVLQNAFKHAGAEKVRVNFFQTKITIIETGERHTFRNLEELESGKGGFNAWRNIQEKFIDTNKVSYSSNKKKHEFKLDSLITYLKDLIENCKVSIIKSSIGSSLPAKKVIKYNNTCKEVYVDDTNVRMSSRRLALAREVKDLLDKGLKVYLLVNDDQNALMYRNVFSENIKNLKVVIK</sequence>
<dbReference type="SUPFAM" id="SSF53167">
    <property type="entry name" value="Purine and uridine phosphorylases"/>
    <property type="match status" value="1"/>
</dbReference>
<dbReference type="EMBL" id="CP019070">
    <property type="protein sequence ID" value="APW65292.1"/>
    <property type="molecule type" value="Genomic_DNA"/>
</dbReference>
<dbReference type="Gene3D" id="3.40.50.1580">
    <property type="entry name" value="Nucleoside phosphorylase domain"/>
    <property type="match status" value="1"/>
</dbReference>
<reference evidence="1 2" key="1">
    <citation type="submission" date="2017-01" db="EMBL/GenBank/DDBJ databases">
        <title>Genome sequencing of Arcobacter sp. LPB0137.</title>
        <authorList>
            <person name="Lee G.-W."/>
            <person name="Yi H."/>
        </authorList>
    </citation>
    <scope>NUCLEOTIDE SEQUENCE [LARGE SCALE GENOMIC DNA]</scope>
    <source>
        <strain evidence="1 2">LPB0137</strain>
    </source>
</reference>
<dbReference type="GO" id="GO:0008782">
    <property type="term" value="F:adenosylhomocysteine nucleosidase activity"/>
    <property type="evidence" value="ECO:0007669"/>
    <property type="project" value="TreeGrafter"/>
</dbReference>
<evidence type="ECO:0008006" key="3">
    <source>
        <dbReference type="Google" id="ProtNLM"/>
    </source>
</evidence>
<protein>
    <recommendedName>
        <fullName evidence="3">Nucleoside phosphorylase domain-containing protein</fullName>
    </recommendedName>
</protein>
<evidence type="ECO:0000313" key="2">
    <source>
        <dbReference type="Proteomes" id="UP000186074"/>
    </source>
</evidence>
<organism evidence="1 2">
    <name type="scientific">Poseidonibacter parvus</name>
    <dbReference type="NCBI Taxonomy" id="1850254"/>
    <lineage>
        <taxon>Bacteria</taxon>
        <taxon>Pseudomonadati</taxon>
        <taxon>Campylobacterota</taxon>
        <taxon>Epsilonproteobacteria</taxon>
        <taxon>Campylobacterales</taxon>
        <taxon>Arcobacteraceae</taxon>
        <taxon>Poseidonibacter</taxon>
    </lineage>
</organism>
<proteinExistence type="predicted"/>
<keyword evidence="2" id="KW-1185">Reference proteome</keyword>
<accession>A0A1P8KL50</accession>
<dbReference type="GO" id="GO:0008930">
    <property type="term" value="F:methylthioadenosine nucleosidase activity"/>
    <property type="evidence" value="ECO:0007669"/>
    <property type="project" value="TreeGrafter"/>
</dbReference>
<name>A0A1P8KL50_9BACT</name>